<organism evidence="1 2">
    <name type="scientific">Caballeronia glathei</name>
    <dbReference type="NCBI Taxonomy" id="60547"/>
    <lineage>
        <taxon>Bacteria</taxon>
        <taxon>Pseudomonadati</taxon>
        <taxon>Pseudomonadota</taxon>
        <taxon>Betaproteobacteria</taxon>
        <taxon>Burkholderiales</taxon>
        <taxon>Burkholderiaceae</taxon>
        <taxon>Caballeronia</taxon>
    </lineage>
</organism>
<protein>
    <submittedName>
        <fullName evidence="1">Uncharacterized protein</fullName>
    </submittedName>
</protein>
<accession>A0A069Q3D4</accession>
<gene>
    <name evidence="1" type="ORF">BG61_19785</name>
</gene>
<dbReference type="EMBL" id="JFHC01000003">
    <property type="protein sequence ID" value="KDR44301.1"/>
    <property type="molecule type" value="Genomic_DNA"/>
</dbReference>
<name>A0A069Q3D4_9BURK</name>
<reference evidence="1 2" key="1">
    <citation type="submission" date="2014-03" db="EMBL/GenBank/DDBJ databases">
        <title>Draft Genome Sequences of Four Burkholderia Strains.</title>
        <authorList>
            <person name="Liu X.Y."/>
            <person name="Li C.X."/>
            <person name="Xu J.H."/>
        </authorList>
    </citation>
    <scope>NUCLEOTIDE SEQUENCE [LARGE SCALE GENOMIC DNA]</scope>
    <source>
        <strain evidence="1 2">DSM 50014</strain>
    </source>
</reference>
<keyword evidence="2" id="KW-1185">Reference proteome</keyword>
<sequence>MVPRLDHTTLAAHASRSQAVTETCACTATEQADGWQSQPLSLPEAQLREIGTLIEAHDEEATFSEYHPGGTRYWSPDAPIAPRYFPYNRCTVWECTVCTRCFLRYTEGGGYFVDRRIRALNASLLLDAPLLDD</sequence>
<evidence type="ECO:0000313" key="1">
    <source>
        <dbReference type="EMBL" id="KDR44301.1"/>
    </source>
</evidence>
<evidence type="ECO:0000313" key="2">
    <source>
        <dbReference type="Proteomes" id="UP000027466"/>
    </source>
</evidence>
<proteinExistence type="predicted"/>
<comment type="caution">
    <text evidence="1">The sequence shown here is derived from an EMBL/GenBank/DDBJ whole genome shotgun (WGS) entry which is preliminary data.</text>
</comment>
<dbReference type="AlphaFoldDB" id="A0A069Q3D4"/>
<dbReference type="Proteomes" id="UP000027466">
    <property type="component" value="Unassembled WGS sequence"/>
</dbReference>